<dbReference type="InterPro" id="IPR000531">
    <property type="entry name" value="Beta-barrel_TonB"/>
</dbReference>
<evidence type="ECO:0000313" key="12">
    <source>
        <dbReference type="EMBL" id="MCP9765086.1"/>
    </source>
</evidence>
<proteinExistence type="inferred from homology"/>
<protein>
    <submittedName>
        <fullName evidence="12">TonB-dependent receptor</fullName>
    </submittedName>
</protein>
<evidence type="ECO:0000256" key="9">
    <source>
        <dbReference type="RuleBase" id="RU003357"/>
    </source>
</evidence>
<dbReference type="Gene3D" id="2.60.40.1120">
    <property type="entry name" value="Carboxypeptidase-like, regulatory domain"/>
    <property type="match status" value="1"/>
</dbReference>
<feature type="domain" description="TonB-dependent receptor plug" evidence="11">
    <location>
        <begin position="147"/>
        <end position="225"/>
    </location>
</feature>
<keyword evidence="6 8" id="KW-0472">Membrane</keyword>
<comment type="caution">
    <text evidence="12">The sequence shown here is derived from an EMBL/GenBank/DDBJ whole genome shotgun (WGS) entry which is preliminary data.</text>
</comment>
<keyword evidence="7 8" id="KW-0998">Cell outer membrane</keyword>
<dbReference type="Proteomes" id="UP001204144">
    <property type="component" value="Unassembled WGS sequence"/>
</dbReference>
<dbReference type="InterPro" id="IPR008969">
    <property type="entry name" value="CarboxyPept-like_regulatory"/>
</dbReference>
<evidence type="ECO:0000256" key="3">
    <source>
        <dbReference type="ARBA" id="ARBA00022452"/>
    </source>
</evidence>
<evidence type="ECO:0000256" key="8">
    <source>
        <dbReference type="PROSITE-ProRule" id="PRU01360"/>
    </source>
</evidence>
<organism evidence="12 13">
    <name type="scientific">Lacihabitans soyangensis</name>
    <dbReference type="NCBI Taxonomy" id="869394"/>
    <lineage>
        <taxon>Bacteria</taxon>
        <taxon>Pseudomonadati</taxon>
        <taxon>Bacteroidota</taxon>
        <taxon>Cytophagia</taxon>
        <taxon>Cytophagales</taxon>
        <taxon>Leadbetterellaceae</taxon>
        <taxon>Lacihabitans</taxon>
    </lineage>
</organism>
<feature type="domain" description="TonB-dependent receptor-like beta-barrel" evidence="10">
    <location>
        <begin position="308"/>
        <end position="759"/>
    </location>
</feature>
<dbReference type="Pfam" id="PF00593">
    <property type="entry name" value="TonB_dep_Rec_b-barrel"/>
    <property type="match status" value="1"/>
</dbReference>
<comment type="subcellular location">
    <subcellularLocation>
        <location evidence="1 8">Cell outer membrane</location>
        <topology evidence="1 8">Multi-pass membrane protein</topology>
    </subcellularLocation>
</comment>
<dbReference type="InterPro" id="IPR039426">
    <property type="entry name" value="TonB-dep_rcpt-like"/>
</dbReference>
<dbReference type="SUPFAM" id="SSF49464">
    <property type="entry name" value="Carboxypeptidase regulatory domain-like"/>
    <property type="match status" value="1"/>
</dbReference>
<dbReference type="InterPro" id="IPR037066">
    <property type="entry name" value="Plug_dom_sf"/>
</dbReference>
<evidence type="ECO:0000259" key="10">
    <source>
        <dbReference type="Pfam" id="PF00593"/>
    </source>
</evidence>
<sequence length="799" mass="90529">MKKIFTLLFVLATLFTKKEAVGQGFFTVSGQVLDSLTNEPLVGANVNLNYGDNNAITDKKGKFSLVATKKESVIIVKFVGYKPWRITLTESKDINLDVRLLLVSNDLEEVIVSSKNQETNIKRPILGVNSLSIKTLNKIPSALGEIDILRGLQMLPGVTSVGEAANGVNIRGGATDQNLILLDDAPIFNPTHMFGLFSAFPSEAVSSFDLYKGNVPTRFGGRAAAVLDVTLANPSLDKFKISGGISLVSNRLKLDVPIIKDKLGISISGRAAFNDFLLPLASKKLDNIKAKFGDGSSKIFFRPNNKNTFTLSTYFSTDFFQTEILGSINEINSINTQYQYQTINNTLNWFYAINSNLNFQTKFISSDYAPTTILPELNSENKVKIKSGISYKQVKTNLNYFKGKHKLEVGLDAIKYGINPGELDPGSNQNIRRVITQQENAYELGAYVEDEIEFSKRFVMTAGIRYSQFFNMGPGSYRTYQQGFPREELALLDTVFVNKGVVQQSYGGFEPRVGMRYQLDKQKSLKFGYNLMRQYLQVITNTTTPLPTSRWKTSDLYIKPQVSSLYTLGYFQELTDNIYEYSIEAYWRQTNNIVDYKPGADFLLQEYPESQLLQGKNKSYGLEFMISKKKGELTGWLNYTYSRSFNKVDEGFGPSLQINQGDWYTANYDRPHSANATMVINQGKHHDFSFNFTYSTGRPFTMPQGFILYQDRSYPFYSLRNNARIPDYHRLDFSWNIYNPSMDESKRWKGNWTFTVYNLYGRKNAYSVFLKNQGTAIKANKLTVFGAPIISLSYNFKFQ</sequence>
<evidence type="ECO:0000256" key="5">
    <source>
        <dbReference type="ARBA" id="ARBA00023077"/>
    </source>
</evidence>
<dbReference type="Gene3D" id="2.170.130.10">
    <property type="entry name" value="TonB-dependent receptor, plug domain"/>
    <property type="match status" value="1"/>
</dbReference>
<keyword evidence="2 8" id="KW-0813">Transport</keyword>
<evidence type="ECO:0000256" key="4">
    <source>
        <dbReference type="ARBA" id="ARBA00022692"/>
    </source>
</evidence>
<dbReference type="EMBL" id="RJUF01000180">
    <property type="protein sequence ID" value="MCP9765086.1"/>
    <property type="molecule type" value="Genomic_DNA"/>
</dbReference>
<evidence type="ECO:0000256" key="6">
    <source>
        <dbReference type="ARBA" id="ARBA00023136"/>
    </source>
</evidence>
<dbReference type="Pfam" id="PF13715">
    <property type="entry name" value="CarbopepD_reg_2"/>
    <property type="match status" value="1"/>
</dbReference>
<keyword evidence="4 8" id="KW-0812">Transmembrane</keyword>
<keyword evidence="5 9" id="KW-0798">TonB box</keyword>
<keyword evidence="3 8" id="KW-1134">Transmembrane beta strand</keyword>
<evidence type="ECO:0000256" key="1">
    <source>
        <dbReference type="ARBA" id="ARBA00004571"/>
    </source>
</evidence>
<name>A0AAE3H6S6_9BACT</name>
<dbReference type="InterPro" id="IPR012910">
    <property type="entry name" value="Plug_dom"/>
</dbReference>
<evidence type="ECO:0000313" key="13">
    <source>
        <dbReference type="Proteomes" id="UP001204144"/>
    </source>
</evidence>
<gene>
    <name evidence="12" type="ORF">EGI31_19300</name>
</gene>
<accession>A0AAE3H6S6</accession>
<evidence type="ECO:0000259" key="11">
    <source>
        <dbReference type="Pfam" id="PF07715"/>
    </source>
</evidence>
<reference evidence="12 13" key="1">
    <citation type="submission" date="2018-11" db="EMBL/GenBank/DDBJ databases">
        <title>Novel bacteria species description.</title>
        <authorList>
            <person name="Han J.-H."/>
        </authorList>
    </citation>
    <scope>NUCLEOTIDE SEQUENCE [LARGE SCALE GENOMIC DNA]</scope>
    <source>
        <strain evidence="12 13">KCTC23259</strain>
    </source>
</reference>
<evidence type="ECO:0000256" key="7">
    <source>
        <dbReference type="ARBA" id="ARBA00023237"/>
    </source>
</evidence>
<dbReference type="GO" id="GO:0009279">
    <property type="term" value="C:cell outer membrane"/>
    <property type="evidence" value="ECO:0007669"/>
    <property type="project" value="UniProtKB-SubCell"/>
</dbReference>
<dbReference type="Gene3D" id="2.40.170.20">
    <property type="entry name" value="TonB-dependent receptor, beta-barrel domain"/>
    <property type="match status" value="1"/>
</dbReference>
<dbReference type="RefSeq" id="WP_255038773.1">
    <property type="nucleotide sequence ID" value="NZ_RJUF01000180.1"/>
</dbReference>
<keyword evidence="12" id="KW-0675">Receptor</keyword>
<dbReference type="InterPro" id="IPR036942">
    <property type="entry name" value="Beta-barrel_TonB_sf"/>
</dbReference>
<dbReference type="PROSITE" id="PS52016">
    <property type="entry name" value="TONB_DEPENDENT_REC_3"/>
    <property type="match status" value="1"/>
</dbReference>
<comment type="similarity">
    <text evidence="8 9">Belongs to the TonB-dependent receptor family.</text>
</comment>
<evidence type="ECO:0000256" key="2">
    <source>
        <dbReference type="ARBA" id="ARBA00022448"/>
    </source>
</evidence>
<dbReference type="SUPFAM" id="SSF56935">
    <property type="entry name" value="Porins"/>
    <property type="match status" value="1"/>
</dbReference>
<dbReference type="AlphaFoldDB" id="A0AAE3H6S6"/>
<dbReference type="Pfam" id="PF07715">
    <property type="entry name" value="Plug"/>
    <property type="match status" value="1"/>
</dbReference>
<keyword evidence="13" id="KW-1185">Reference proteome</keyword>